<dbReference type="Proteomes" id="UP000523863">
    <property type="component" value="Unassembled WGS sequence"/>
</dbReference>
<keyword evidence="10" id="KW-1185">Reference proteome</keyword>
<evidence type="ECO:0000313" key="10">
    <source>
        <dbReference type="Proteomes" id="UP000523863"/>
    </source>
</evidence>
<keyword evidence="6 8" id="KW-1133">Transmembrane helix</keyword>
<feature type="transmembrane region" description="Helical" evidence="8">
    <location>
        <begin position="202"/>
        <end position="220"/>
    </location>
</feature>
<feature type="transmembrane region" description="Helical" evidence="8">
    <location>
        <begin position="65"/>
        <end position="84"/>
    </location>
</feature>
<gene>
    <name evidence="9" type="ORF">BKA12_002276</name>
</gene>
<evidence type="ECO:0000313" key="9">
    <source>
        <dbReference type="EMBL" id="MBB5599196.1"/>
    </source>
</evidence>
<evidence type="ECO:0000256" key="2">
    <source>
        <dbReference type="ARBA" id="ARBA00007935"/>
    </source>
</evidence>
<evidence type="ECO:0000256" key="3">
    <source>
        <dbReference type="ARBA" id="ARBA00022448"/>
    </source>
</evidence>
<dbReference type="Pfam" id="PF01032">
    <property type="entry name" value="FecCD"/>
    <property type="match status" value="1"/>
</dbReference>
<protein>
    <submittedName>
        <fullName evidence="9">Iron complex transport system permease protein</fullName>
    </submittedName>
</protein>
<accession>A0A7W9DCH5</accession>
<keyword evidence="5 8" id="KW-0812">Transmembrane</keyword>
<dbReference type="InterPro" id="IPR000522">
    <property type="entry name" value="ABC_transptr_permease_BtuC"/>
</dbReference>
<evidence type="ECO:0000256" key="8">
    <source>
        <dbReference type="SAM" id="Phobius"/>
    </source>
</evidence>
<evidence type="ECO:0000256" key="5">
    <source>
        <dbReference type="ARBA" id="ARBA00022692"/>
    </source>
</evidence>
<evidence type="ECO:0000256" key="4">
    <source>
        <dbReference type="ARBA" id="ARBA00022475"/>
    </source>
</evidence>
<comment type="subcellular location">
    <subcellularLocation>
        <location evidence="1">Cell membrane</location>
        <topology evidence="1">Multi-pass membrane protein</topology>
    </subcellularLocation>
</comment>
<dbReference type="Gene3D" id="1.10.3470.10">
    <property type="entry name" value="ABC transporter involved in vitamin B12 uptake, BtuC"/>
    <property type="match status" value="1"/>
</dbReference>
<dbReference type="EMBL" id="JACHBL010000001">
    <property type="protein sequence ID" value="MBB5599196.1"/>
    <property type="molecule type" value="Genomic_DNA"/>
</dbReference>
<dbReference type="InterPro" id="IPR037294">
    <property type="entry name" value="ABC_BtuC-like"/>
</dbReference>
<organism evidence="9 10">
    <name type="scientific">Neomicrococcus lactis</name>
    <dbReference type="NCBI Taxonomy" id="732241"/>
    <lineage>
        <taxon>Bacteria</taxon>
        <taxon>Bacillati</taxon>
        <taxon>Actinomycetota</taxon>
        <taxon>Actinomycetes</taxon>
        <taxon>Micrococcales</taxon>
        <taxon>Micrococcaceae</taxon>
        <taxon>Neomicrococcus</taxon>
    </lineage>
</organism>
<dbReference type="GO" id="GO:0005886">
    <property type="term" value="C:plasma membrane"/>
    <property type="evidence" value="ECO:0007669"/>
    <property type="project" value="UniProtKB-SubCell"/>
</dbReference>
<feature type="transmembrane region" description="Helical" evidence="8">
    <location>
        <begin position="104"/>
        <end position="123"/>
    </location>
</feature>
<dbReference type="RefSeq" id="WP_183643958.1">
    <property type="nucleotide sequence ID" value="NZ_JACHBL010000001.1"/>
</dbReference>
<evidence type="ECO:0000256" key="7">
    <source>
        <dbReference type="ARBA" id="ARBA00023136"/>
    </source>
</evidence>
<name>A0A7W9DCH5_9MICC</name>
<feature type="transmembrane region" description="Helical" evidence="8">
    <location>
        <begin position="316"/>
        <end position="337"/>
    </location>
</feature>
<feature type="transmembrane region" description="Helical" evidence="8">
    <location>
        <begin position="290"/>
        <end position="310"/>
    </location>
</feature>
<dbReference type="GO" id="GO:0033214">
    <property type="term" value="P:siderophore-iron import into cell"/>
    <property type="evidence" value="ECO:0007669"/>
    <property type="project" value="TreeGrafter"/>
</dbReference>
<comment type="similarity">
    <text evidence="2">Belongs to the binding-protein-dependent transport system permease family. FecCD subfamily.</text>
</comment>
<feature type="transmembrane region" description="Helical" evidence="8">
    <location>
        <begin position="130"/>
        <end position="148"/>
    </location>
</feature>
<reference evidence="9 10" key="1">
    <citation type="submission" date="2020-08" db="EMBL/GenBank/DDBJ databases">
        <title>Sequencing the genomes of 1000 actinobacteria strains.</title>
        <authorList>
            <person name="Klenk H.-P."/>
        </authorList>
    </citation>
    <scope>NUCLEOTIDE SEQUENCE [LARGE SCALE GENOMIC DNA]</scope>
    <source>
        <strain evidence="9 10">DSM 23694</strain>
    </source>
</reference>
<dbReference type="PANTHER" id="PTHR30472:SF19">
    <property type="entry name" value="PETROBACTIN IMPORT SYSTEM PERMEASE PROTEIN YCLO"/>
    <property type="match status" value="1"/>
</dbReference>
<feature type="transmembrane region" description="Helical" evidence="8">
    <location>
        <begin position="160"/>
        <end position="181"/>
    </location>
</feature>
<keyword evidence="7 8" id="KW-0472">Membrane</keyword>
<comment type="caution">
    <text evidence="9">The sequence shown here is derived from an EMBL/GenBank/DDBJ whole genome shotgun (WGS) entry which is preliminary data.</text>
</comment>
<keyword evidence="4" id="KW-1003">Cell membrane</keyword>
<feature type="transmembrane region" description="Helical" evidence="8">
    <location>
        <begin position="31"/>
        <end position="53"/>
    </location>
</feature>
<dbReference type="AlphaFoldDB" id="A0A7W9DCH5"/>
<keyword evidence="3" id="KW-0813">Transport</keyword>
<dbReference type="SUPFAM" id="SSF81345">
    <property type="entry name" value="ABC transporter involved in vitamin B12 uptake, BtuC"/>
    <property type="match status" value="1"/>
</dbReference>
<dbReference type="GO" id="GO:0022857">
    <property type="term" value="F:transmembrane transporter activity"/>
    <property type="evidence" value="ECO:0007669"/>
    <property type="project" value="InterPro"/>
</dbReference>
<proteinExistence type="inferred from homology"/>
<evidence type="ECO:0000256" key="6">
    <source>
        <dbReference type="ARBA" id="ARBA00022989"/>
    </source>
</evidence>
<dbReference type="PANTHER" id="PTHR30472">
    <property type="entry name" value="FERRIC ENTEROBACTIN TRANSPORT SYSTEM PERMEASE PROTEIN"/>
    <property type="match status" value="1"/>
</dbReference>
<sequence>MPRAQASGTGSVVPLSSTTTQRASRWPLSPAVLTTALAMLSVLAIVLFMTLDLKGNIGYILPRRAVKVGAMVLAAVAVGVSTLLFQTVTNNKILTPSIMGFDALYGLLQTSLVFTLGGSAWVAAPEAFKFVIELGLMIVFASVLYRWLFTGGNKSLHLTLLIGIVFGTFFRGISALLQRLMDPSEYIILQDLFFASFNQVDPTVLGIATLIVGIACFFAWRMRSTLDVMALGRDVSINLGVAHKSVVSRVLILCTALVATSTALVGPVTFFGLLVVSIGYLICRSYQHAWLLPIVCLLGVISLVAGQLILENVFGFASALSLVIEFVGGILFIVLLLKGSLK</sequence>
<evidence type="ECO:0000256" key="1">
    <source>
        <dbReference type="ARBA" id="ARBA00004651"/>
    </source>
</evidence>
<feature type="transmembrane region" description="Helical" evidence="8">
    <location>
        <begin position="250"/>
        <end position="283"/>
    </location>
</feature>